<dbReference type="OMA" id="GRCQANE"/>
<feature type="signal peptide" evidence="3">
    <location>
        <begin position="1"/>
        <end position="28"/>
    </location>
</feature>
<reference evidence="4 5" key="1">
    <citation type="journal article" date="2018" name="Science">
        <title>The opium poppy genome and morphinan production.</title>
        <authorList>
            <person name="Guo L."/>
            <person name="Winzer T."/>
            <person name="Yang X."/>
            <person name="Li Y."/>
            <person name="Ning Z."/>
            <person name="He Z."/>
            <person name="Teodor R."/>
            <person name="Lu Y."/>
            <person name="Bowser T.A."/>
            <person name="Graham I.A."/>
            <person name="Ye K."/>
        </authorList>
    </citation>
    <scope>NUCLEOTIDE SEQUENCE [LARGE SCALE GENOMIC DNA]</scope>
    <source>
        <strain evidence="5">cv. HN1</strain>
        <tissue evidence="4">Leaves</tissue>
    </source>
</reference>
<organism evidence="4 5">
    <name type="scientific">Papaver somniferum</name>
    <name type="common">Opium poppy</name>
    <dbReference type="NCBI Taxonomy" id="3469"/>
    <lineage>
        <taxon>Eukaryota</taxon>
        <taxon>Viridiplantae</taxon>
        <taxon>Streptophyta</taxon>
        <taxon>Embryophyta</taxon>
        <taxon>Tracheophyta</taxon>
        <taxon>Spermatophyta</taxon>
        <taxon>Magnoliopsida</taxon>
        <taxon>Ranunculales</taxon>
        <taxon>Papaveraceae</taxon>
        <taxon>Papaveroideae</taxon>
        <taxon>Papaver</taxon>
    </lineage>
</organism>
<dbReference type="GO" id="GO:0004553">
    <property type="term" value="F:hydrolase activity, hydrolyzing O-glycosyl compounds"/>
    <property type="evidence" value="ECO:0007669"/>
    <property type="project" value="InterPro"/>
</dbReference>
<dbReference type="GO" id="GO:0005975">
    <property type="term" value="P:carbohydrate metabolic process"/>
    <property type="evidence" value="ECO:0007669"/>
    <property type="project" value="InterPro"/>
</dbReference>
<comment type="similarity">
    <text evidence="1">Belongs to the glycosyl hydrolase 1 family.</text>
</comment>
<dbReference type="InterPro" id="IPR033132">
    <property type="entry name" value="GH_1_N_CS"/>
</dbReference>
<sequence>MGRVLCTSSFWSLVIILLLVSSLESCSGHDENGFSRSDFPPNFIFGSGTSAYQVEGAVNEDGRTPGIWDTYTHSG</sequence>
<keyword evidence="5" id="KW-1185">Reference proteome</keyword>
<gene>
    <name evidence="4" type="ORF">C5167_046457</name>
</gene>
<evidence type="ECO:0000256" key="2">
    <source>
        <dbReference type="ARBA" id="ARBA00022801"/>
    </source>
</evidence>
<proteinExistence type="inferred from homology"/>
<evidence type="ECO:0000256" key="3">
    <source>
        <dbReference type="SAM" id="SignalP"/>
    </source>
</evidence>
<dbReference type="InterPro" id="IPR001360">
    <property type="entry name" value="Glyco_hydro_1"/>
</dbReference>
<evidence type="ECO:0000256" key="1">
    <source>
        <dbReference type="ARBA" id="ARBA00010838"/>
    </source>
</evidence>
<dbReference type="Proteomes" id="UP000316621">
    <property type="component" value="Chromosome 11"/>
</dbReference>
<evidence type="ECO:0000313" key="5">
    <source>
        <dbReference type="Proteomes" id="UP000316621"/>
    </source>
</evidence>
<dbReference type="Gramene" id="RZC83666">
    <property type="protein sequence ID" value="RZC83666"/>
    <property type="gene ID" value="C5167_046457"/>
</dbReference>
<dbReference type="InterPro" id="IPR017853">
    <property type="entry name" value="GH"/>
</dbReference>
<dbReference type="EMBL" id="CM010725">
    <property type="protein sequence ID" value="RZC83666.1"/>
    <property type="molecule type" value="Genomic_DNA"/>
</dbReference>
<feature type="chain" id="PRO_5021447583" description="Beta-glucosidase" evidence="3">
    <location>
        <begin position="29"/>
        <end position="75"/>
    </location>
</feature>
<dbReference type="SUPFAM" id="SSF51445">
    <property type="entry name" value="(Trans)glycosidases"/>
    <property type="match status" value="1"/>
</dbReference>
<evidence type="ECO:0008006" key="6">
    <source>
        <dbReference type="Google" id="ProtNLM"/>
    </source>
</evidence>
<accession>A0A4Y7LEK1</accession>
<dbReference type="PROSITE" id="PS00653">
    <property type="entry name" value="GLYCOSYL_HYDROL_F1_2"/>
    <property type="match status" value="1"/>
</dbReference>
<name>A0A4Y7LEK1_PAPSO</name>
<dbReference type="Pfam" id="PF00232">
    <property type="entry name" value="Glyco_hydro_1"/>
    <property type="match status" value="1"/>
</dbReference>
<keyword evidence="3" id="KW-0732">Signal</keyword>
<protein>
    <recommendedName>
        <fullName evidence="6">Beta-glucosidase</fullName>
    </recommendedName>
</protein>
<dbReference type="Gene3D" id="3.20.20.80">
    <property type="entry name" value="Glycosidases"/>
    <property type="match status" value="1"/>
</dbReference>
<evidence type="ECO:0000313" key="4">
    <source>
        <dbReference type="EMBL" id="RZC83666.1"/>
    </source>
</evidence>
<keyword evidence="2" id="KW-0378">Hydrolase</keyword>
<dbReference type="AlphaFoldDB" id="A0A4Y7LEK1"/>